<evidence type="ECO:0000313" key="2">
    <source>
        <dbReference type="Proteomes" id="UP000530670"/>
    </source>
</evidence>
<proteinExistence type="predicted"/>
<evidence type="ECO:0000313" key="1">
    <source>
        <dbReference type="EMBL" id="KAF5620908.1"/>
    </source>
</evidence>
<organism evidence="1 2">
    <name type="scientific">Fusarium tjaetaba</name>
    <dbReference type="NCBI Taxonomy" id="1567544"/>
    <lineage>
        <taxon>Eukaryota</taxon>
        <taxon>Fungi</taxon>
        <taxon>Dikarya</taxon>
        <taxon>Ascomycota</taxon>
        <taxon>Pezizomycotina</taxon>
        <taxon>Sordariomycetes</taxon>
        <taxon>Hypocreomycetidae</taxon>
        <taxon>Hypocreales</taxon>
        <taxon>Nectriaceae</taxon>
        <taxon>Fusarium</taxon>
        <taxon>Fusarium fujikuroi species complex</taxon>
    </lineage>
</organism>
<comment type="caution">
    <text evidence="1">The sequence shown here is derived from an EMBL/GenBank/DDBJ whole genome shotgun (WGS) entry which is preliminary data.</text>
</comment>
<dbReference type="Proteomes" id="UP000530670">
    <property type="component" value="Unassembled WGS sequence"/>
</dbReference>
<dbReference type="EMBL" id="JAAQRI010000282">
    <property type="protein sequence ID" value="KAF5620908.1"/>
    <property type="molecule type" value="Genomic_DNA"/>
</dbReference>
<reference evidence="1 2" key="1">
    <citation type="submission" date="2020-05" db="EMBL/GenBank/DDBJ databases">
        <title>Identification and distribution of gene clusters putatively required for synthesis of sphingolipid metabolism inhibitors in phylogenetically diverse species of the filamentous fungus Fusarium.</title>
        <authorList>
            <person name="Kim H.-S."/>
            <person name="Busman M."/>
            <person name="Brown D.W."/>
            <person name="Divon H."/>
            <person name="Uhlig S."/>
            <person name="Proctor R.H."/>
        </authorList>
    </citation>
    <scope>NUCLEOTIDE SEQUENCE [LARGE SCALE GENOMIC DNA]</scope>
    <source>
        <strain evidence="1 2">NRRL 66243</strain>
    </source>
</reference>
<keyword evidence="2" id="KW-1185">Reference proteome</keyword>
<accession>A0A8H5QUB0</accession>
<dbReference type="RefSeq" id="XP_037201443.1">
    <property type="nucleotide sequence ID" value="XM_037344485.1"/>
</dbReference>
<gene>
    <name evidence="1" type="ORF">FTJAE_11533</name>
</gene>
<dbReference type="GeneID" id="59296755"/>
<name>A0A8H5QUB0_9HYPO</name>
<dbReference type="OrthoDB" id="4777915at2759"/>
<sequence length="445" mass="52096">MFDYLIVPKEALPLFTLPMDPNLELYKSLLGLDPLERHERLLHLPRSERSRVASIVEREKLNQRLQEELAGRDLVEMALSNPSEFHGSVLLQNALLGRTSYIPDETKMVKRIMGAHIYNGEGLFEAIANFDRASYFAIPIDAWKLVYCDLYYIDRDNSCSLQELYESRLREEQLETPAARAREDIRNDVVKLARRNAKWMLSEIDRLSDEEKAQPLEDLEKTVRATWKRASHTPPAWIQDIFRAQQPWGFVYYKTKEVKHPHGRKWSSLLDMVNNTSQPSLARDVRRATYFGIHCQGKRDDLMTLQTEVWAPVTSKGGLDEDRGFRRHFQEYRQSLSSPGILPNTFIVIPNELAPESGNEELDPYWVWAYDADWDNSTEETVCSNGEKYYGRVKVAVYSINAWFYAARWEGVSLRDMWLKAQMHEDKLWICYSKEMEDWDHEPYV</sequence>
<dbReference type="AlphaFoldDB" id="A0A8H5QUB0"/>
<protein>
    <submittedName>
        <fullName evidence="1">Uncharacterized protein</fullName>
    </submittedName>
</protein>